<gene>
    <name evidence="1" type="ORF">IAC54_04915</name>
</gene>
<reference evidence="1" key="2">
    <citation type="journal article" date="2021" name="PeerJ">
        <title>Extensive microbial diversity within the chicken gut microbiome revealed by metagenomics and culture.</title>
        <authorList>
            <person name="Gilroy R."/>
            <person name="Ravi A."/>
            <person name="Getino M."/>
            <person name="Pursley I."/>
            <person name="Horton D.L."/>
            <person name="Alikhan N.F."/>
            <person name="Baker D."/>
            <person name="Gharbi K."/>
            <person name="Hall N."/>
            <person name="Watson M."/>
            <person name="Adriaenssens E.M."/>
            <person name="Foster-Nyarko E."/>
            <person name="Jarju S."/>
            <person name="Secka A."/>
            <person name="Antonio M."/>
            <person name="Oren A."/>
            <person name="Chaudhuri R.R."/>
            <person name="La Ragione R."/>
            <person name="Hildebrand F."/>
            <person name="Pallen M.J."/>
        </authorList>
    </citation>
    <scope>NUCLEOTIDE SEQUENCE</scope>
    <source>
        <strain evidence="1">G3-4614</strain>
    </source>
</reference>
<sequence>MKNIIFSLVLICCITLLSCNNDNLQILNSTTIQVNPSTIMAPFSYQVNPGDLDGVDETSKLRIRLLVYDEDGLLFLTDSKTINNYLSTVTFVIELSEEEEFTAIVISDVIDSDPNHVSEYWSISDEEAINTLKVVYQGSDSNYGDQEILGISSTNVKSGSNVKLDMEAAGSLICTYVKNIHAYSNIDYIYSIGNRGNGNYNFYKTGEANSNPDLTANPYLIEIDIPTNNYANIYAYKFIMPQDNYEIETGLYKGNTAIDITWKSDLTLKKGHEYKYLLELDPDGTGSSPYSETFSDVTINSTSLSTMSIEENDIINANKISNKNYSSTTQRQYMVKDLL</sequence>
<proteinExistence type="predicted"/>
<evidence type="ECO:0000313" key="2">
    <source>
        <dbReference type="Proteomes" id="UP000823636"/>
    </source>
</evidence>
<dbReference type="PROSITE" id="PS51257">
    <property type="entry name" value="PROKAR_LIPOPROTEIN"/>
    <property type="match status" value="1"/>
</dbReference>
<evidence type="ECO:0000313" key="1">
    <source>
        <dbReference type="EMBL" id="MBO8438224.1"/>
    </source>
</evidence>
<comment type="caution">
    <text evidence="1">The sequence shown here is derived from an EMBL/GenBank/DDBJ whole genome shotgun (WGS) entry which is preliminary data.</text>
</comment>
<accession>A0A9D9E740</accession>
<name>A0A9D9E740_9BACT</name>
<reference evidence="1" key="1">
    <citation type="submission" date="2020-10" db="EMBL/GenBank/DDBJ databases">
        <authorList>
            <person name="Gilroy R."/>
        </authorList>
    </citation>
    <scope>NUCLEOTIDE SEQUENCE</scope>
    <source>
        <strain evidence="1">G3-4614</strain>
    </source>
</reference>
<organism evidence="1 2">
    <name type="scientific">Candidatus Caccoplasma merdipullorum</name>
    <dbReference type="NCBI Taxonomy" id="2840718"/>
    <lineage>
        <taxon>Bacteria</taxon>
        <taxon>Pseudomonadati</taxon>
        <taxon>Bacteroidota</taxon>
        <taxon>Bacteroidia</taxon>
        <taxon>Bacteroidales</taxon>
        <taxon>Bacteroidaceae</taxon>
        <taxon>Bacteroidaceae incertae sedis</taxon>
        <taxon>Candidatus Caccoplasma</taxon>
    </lineage>
</organism>
<dbReference type="EMBL" id="JADIMW010000053">
    <property type="protein sequence ID" value="MBO8438224.1"/>
    <property type="molecule type" value="Genomic_DNA"/>
</dbReference>
<dbReference type="Proteomes" id="UP000823636">
    <property type="component" value="Unassembled WGS sequence"/>
</dbReference>
<dbReference type="AlphaFoldDB" id="A0A9D9E740"/>
<protein>
    <recommendedName>
        <fullName evidence="3">Lipoprotein</fullName>
    </recommendedName>
</protein>
<evidence type="ECO:0008006" key="3">
    <source>
        <dbReference type="Google" id="ProtNLM"/>
    </source>
</evidence>